<dbReference type="Pfam" id="PF14223">
    <property type="entry name" value="Retrotran_gag_2"/>
    <property type="match status" value="1"/>
</dbReference>
<evidence type="ECO:0008006" key="4">
    <source>
        <dbReference type="Google" id="ProtNLM"/>
    </source>
</evidence>
<sequence>MSANFATLVPVFNGTNWAEWSSAMQDYLRSQALWQLVKGGNPRPEVQVGSDGESLPETKEHREWDNRDDQALGIIRLRVSPEIKNQISGNSSEEFWQALENAYSKPGASLLFGDFQKAISFRLSGSSNPEPEIGKLNLLLERLRANEVDLPEFVKAMILKGPAHCAQRKGY</sequence>
<gene>
    <name evidence="2" type="ORF">D9615_004970</name>
</gene>
<keyword evidence="3" id="KW-1185">Reference proteome</keyword>
<reference evidence="2 3" key="1">
    <citation type="journal article" date="2020" name="ISME J.">
        <title>Uncovering the hidden diversity of litter-decomposition mechanisms in mushroom-forming fungi.</title>
        <authorList>
            <person name="Floudas D."/>
            <person name="Bentzer J."/>
            <person name="Ahren D."/>
            <person name="Johansson T."/>
            <person name="Persson P."/>
            <person name="Tunlid A."/>
        </authorList>
    </citation>
    <scope>NUCLEOTIDE SEQUENCE [LARGE SCALE GENOMIC DNA]</scope>
    <source>
        <strain evidence="2 3">CBS 661.87</strain>
    </source>
</reference>
<dbReference type="EMBL" id="JAACJP010000007">
    <property type="protein sequence ID" value="KAF5383099.1"/>
    <property type="molecule type" value="Genomic_DNA"/>
</dbReference>
<evidence type="ECO:0000313" key="2">
    <source>
        <dbReference type="EMBL" id="KAF5383099.1"/>
    </source>
</evidence>
<feature type="region of interest" description="Disordered" evidence="1">
    <location>
        <begin position="41"/>
        <end position="62"/>
    </location>
</feature>
<dbReference type="OrthoDB" id="3032860at2759"/>
<proteinExistence type="predicted"/>
<comment type="caution">
    <text evidence="2">The sequence shown here is derived from an EMBL/GenBank/DDBJ whole genome shotgun (WGS) entry which is preliminary data.</text>
</comment>
<accession>A0A8H5HGX7</accession>
<evidence type="ECO:0000313" key="3">
    <source>
        <dbReference type="Proteomes" id="UP000565441"/>
    </source>
</evidence>
<protein>
    <recommendedName>
        <fullName evidence="4">DUF4219 domain-containing protein</fullName>
    </recommendedName>
</protein>
<dbReference type="AlphaFoldDB" id="A0A8H5HGX7"/>
<organism evidence="2 3">
    <name type="scientific">Tricholomella constricta</name>
    <dbReference type="NCBI Taxonomy" id="117010"/>
    <lineage>
        <taxon>Eukaryota</taxon>
        <taxon>Fungi</taxon>
        <taxon>Dikarya</taxon>
        <taxon>Basidiomycota</taxon>
        <taxon>Agaricomycotina</taxon>
        <taxon>Agaricomycetes</taxon>
        <taxon>Agaricomycetidae</taxon>
        <taxon>Agaricales</taxon>
        <taxon>Tricholomatineae</taxon>
        <taxon>Lyophyllaceae</taxon>
        <taxon>Tricholomella</taxon>
    </lineage>
</organism>
<evidence type="ECO:0000256" key="1">
    <source>
        <dbReference type="SAM" id="MobiDB-lite"/>
    </source>
</evidence>
<name>A0A8H5HGX7_9AGAR</name>
<dbReference type="Proteomes" id="UP000565441">
    <property type="component" value="Unassembled WGS sequence"/>
</dbReference>